<evidence type="ECO:0000256" key="2">
    <source>
        <dbReference type="SAM" id="MobiDB-lite"/>
    </source>
</evidence>
<evidence type="ECO:0000313" key="6">
    <source>
        <dbReference type="Proteomes" id="UP000253975"/>
    </source>
</evidence>
<keyword evidence="3" id="KW-0472">Membrane</keyword>
<dbReference type="SMART" id="SM00047">
    <property type="entry name" value="LYZ2"/>
    <property type="match status" value="1"/>
</dbReference>
<evidence type="ECO:0000259" key="4">
    <source>
        <dbReference type="SMART" id="SM00047"/>
    </source>
</evidence>
<keyword evidence="1" id="KW-0378">Hydrolase</keyword>
<name>A0A369LHU1_9ACTN</name>
<sequence length="330" mass="35412">MTQRTTTSKEKKKPATKASSSSRAQRNARSATPKARRARTSAAHAAPPSKKKSSSTQSQAKSKSASAANRKKAAANSAARAKSKTISANRSAQGKASARKQAVKKRTTKQKRTVLTSVHDAISAVGTLVGHFSKRVMLAFVAALVLAVGAIGTAVTTEARIQADLDGLPSYITEDMVSEARSMQAHYGHPAGCTIAQIIVESSYQGDLSQLAKEDHNLFGMKWANSFAGCDGVVGPTNWDTNEEYDGQYVQINDAFIEFESDKACIKFRSAVFLQASTYADNALIQQAIAERSSTLMAQGLQDAGWATDSSYANKLIAIMDQYDLCRFDI</sequence>
<feature type="domain" description="Mannosyl-glycoprotein endo-beta-N-acetylglucosamidase-like" evidence="4">
    <location>
        <begin position="160"/>
        <end position="329"/>
    </location>
</feature>
<dbReference type="EMBL" id="PPTO01000007">
    <property type="protein sequence ID" value="RDB58702.1"/>
    <property type="molecule type" value="Genomic_DNA"/>
</dbReference>
<feature type="compositionally biased region" description="Low complexity" evidence="2">
    <location>
        <begin position="40"/>
        <end position="80"/>
    </location>
</feature>
<dbReference type="AlphaFoldDB" id="A0A369LHU1"/>
<feature type="transmembrane region" description="Helical" evidence="3">
    <location>
        <begin position="136"/>
        <end position="155"/>
    </location>
</feature>
<dbReference type="InterPro" id="IPR051056">
    <property type="entry name" value="Glycosyl_Hydrolase_73"/>
</dbReference>
<feature type="compositionally biased region" description="Polar residues" evidence="2">
    <location>
        <begin position="85"/>
        <end position="94"/>
    </location>
</feature>
<feature type="region of interest" description="Disordered" evidence="2">
    <location>
        <begin position="1"/>
        <end position="111"/>
    </location>
</feature>
<gene>
    <name evidence="5" type="ORF">C1881_05330</name>
</gene>
<evidence type="ECO:0000313" key="5">
    <source>
        <dbReference type="EMBL" id="RDB58702.1"/>
    </source>
</evidence>
<proteinExistence type="predicted"/>
<dbReference type="InterPro" id="IPR002901">
    <property type="entry name" value="MGlyc_endo_b_GlcNAc-like_dom"/>
</dbReference>
<dbReference type="PANTHER" id="PTHR33308:SF9">
    <property type="entry name" value="PEPTIDOGLYCAN HYDROLASE FLGJ"/>
    <property type="match status" value="1"/>
</dbReference>
<protein>
    <recommendedName>
        <fullName evidence="4">Mannosyl-glycoprotein endo-beta-N-acetylglucosamidase-like domain-containing protein</fullName>
    </recommendedName>
</protein>
<evidence type="ECO:0000256" key="1">
    <source>
        <dbReference type="ARBA" id="ARBA00022801"/>
    </source>
</evidence>
<keyword evidence="3" id="KW-0812">Transmembrane</keyword>
<comment type="caution">
    <text evidence="5">The sequence shown here is derived from an EMBL/GenBank/DDBJ whole genome shotgun (WGS) entry which is preliminary data.</text>
</comment>
<feature type="compositionally biased region" description="Basic residues" evidence="2">
    <location>
        <begin position="97"/>
        <end position="111"/>
    </location>
</feature>
<dbReference type="Pfam" id="PF01832">
    <property type="entry name" value="Glucosaminidase"/>
    <property type="match status" value="1"/>
</dbReference>
<dbReference type="GO" id="GO:0004040">
    <property type="term" value="F:amidase activity"/>
    <property type="evidence" value="ECO:0007669"/>
    <property type="project" value="InterPro"/>
</dbReference>
<feature type="compositionally biased region" description="Low complexity" evidence="2">
    <location>
        <begin position="16"/>
        <end position="31"/>
    </location>
</feature>
<dbReference type="Gene3D" id="1.10.530.10">
    <property type="match status" value="1"/>
</dbReference>
<evidence type="ECO:0000256" key="3">
    <source>
        <dbReference type="SAM" id="Phobius"/>
    </source>
</evidence>
<dbReference type="Proteomes" id="UP000253975">
    <property type="component" value="Unassembled WGS sequence"/>
</dbReference>
<accession>A0A369LHU1</accession>
<dbReference type="PANTHER" id="PTHR33308">
    <property type="entry name" value="PEPTIDOGLYCAN HYDROLASE FLGJ"/>
    <property type="match status" value="1"/>
</dbReference>
<organism evidence="5 6">
    <name type="scientific">Slackia isoflavoniconvertens</name>
    <dbReference type="NCBI Taxonomy" id="572010"/>
    <lineage>
        <taxon>Bacteria</taxon>
        <taxon>Bacillati</taxon>
        <taxon>Actinomycetota</taxon>
        <taxon>Coriobacteriia</taxon>
        <taxon>Eggerthellales</taxon>
        <taxon>Eggerthellaceae</taxon>
        <taxon>Slackia</taxon>
    </lineage>
</organism>
<keyword evidence="3" id="KW-1133">Transmembrane helix</keyword>
<reference evidence="5 6" key="1">
    <citation type="journal article" date="2018" name="Elife">
        <title>Discovery and characterization of a prevalent human gut bacterial enzyme sufficient for the inactivation of a family of plant toxins.</title>
        <authorList>
            <person name="Koppel N."/>
            <person name="Bisanz J.E."/>
            <person name="Pandelia M.E."/>
            <person name="Turnbaugh P.J."/>
            <person name="Balskus E.P."/>
        </authorList>
    </citation>
    <scope>NUCLEOTIDE SEQUENCE [LARGE SCALE GENOMIC DNA]</scope>
    <source>
        <strain evidence="5 6">OB21 GAM31</strain>
    </source>
</reference>